<dbReference type="HOGENOM" id="CLU_2501536_0_0_1"/>
<accession>J3LY21</accession>
<dbReference type="AlphaFoldDB" id="J3LY21"/>
<dbReference type="Proteomes" id="UP000006038">
    <property type="component" value="Chromosome 4"/>
</dbReference>
<proteinExistence type="predicted"/>
<reference evidence="1" key="2">
    <citation type="submission" date="2013-04" db="UniProtKB">
        <authorList>
            <consortium name="EnsemblPlants"/>
        </authorList>
    </citation>
    <scope>IDENTIFICATION</scope>
</reference>
<reference evidence="1" key="1">
    <citation type="journal article" date="2013" name="Nat. Commun.">
        <title>Whole-genome sequencing of Oryza brachyantha reveals mechanisms underlying Oryza genome evolution.</title>
        <authorList>
            <person name="Chen J."/>
            <person name="Huang Q."/>
            <person name="Gao D."/>
            <person name="Wang J."/>
            <person name="Lang Y."/>
            <person name="Liu T."/>
            <person name="Li B."/>
            <person name="Bai Z."/>
            <person name="Luis Goicoechea J."/>
            <person name="Liang C."/>
            <person name="Chen C."/>
            <person name="Zhang W."/>
            <person name="Sun S."/>
            <person name="Liao Y."/>
            <person name="Zhang X."/>
            <person name="Yang L."/>
            <person name="Song C."/>
            <person name="Wang M."/>
            <person name="Shi J."/>
            <person name="Liu G."/>
            <person name="Liu J."/>
            <person name="Zhou H."/>
            <person name="Zhou W."/>
            <person name="Yu Q."/>
            <person name="An N."/>
            <person name="Chen Y."/>
            <person name="Cai Q."/>
            <person name="Wang B."/>
            <person name="Liu B."/>
            <person name="Min J."/>
            <person name="Huang Y."/>
            <person name="Wu H."/>
            <person name="Li Z."/>
            <person name="Zhang Y."/>
            <person name="Yin Y."/>
            <person name="Song W."/>
            <person name="Jiang J."/>
            <person name="Jackson S.A."/>
            <person name="Wing R.A."/>
            <person name="Wang J."/>
            <person name="Chen M."/>
        </authorList>
    </citation>
    <scope>NUCLEOTIDE SEQUENCE [LARGE SCALE GENOMIC DNA]</scope>
    <source>
        <strain evidence="1">cv. IRGC 101232</strain>
    </source>
</reference>
<keyword evidence="2" id="KW-1185">Reference proteome</keyword>
<evidence type="ECO:0000313" key="2">
    <source>
        <dbReference type="Proteomes" id="UP000006038"/>
    </source>
</evidence>
<organism evidence="1">
    <name type="scientific">Oryza brachyantha</name>
    <name type="common">malo sina</name>
    <dbReference type="NCBI Taxonomy" id="4533"/>
    <lineage>
        <taxon>Eukaryota</taxon>
        <taxon>Viridiplantae</taxon>
        <taxon>Streptophyta</taxon>
        <taxon>Embryophyta</taxon>
        <taxon>Tracheophyta</taxon>
        <taxon>Spermatophyta</taxon>
        <taxon>Magnoliopsida</taxon>
        <taxon>Liliopsida</taxon>
        <taxon>Poales</taxon>
        <taxon>Poaceae</taxon>
        <taxon>BOP clade</taxon>
        <taxon>Oryzoideae</taxon>
        <taxon>Oryzeae</taxon>
        <taxon>Oryzinae</taxon>
        <taxon>Oryza</taxon>
    </lineage>
</organism>
<dbReference type="EnsemblPlants" id="OB04G20460.1">
    <property type="protein sequence ID" value="OB04G20460.1"/>
    <property type="gene ID" value="OB04G20460"/>
</dbReference>
<name>J3LY21_ORYBR</name>
<protein>
    <submittedName>
        <fullName evidence="1">Uncharacterized protein</fullName>
    </submittedName>
</protein>
<dbReference type="Gramene" id="OB04G20460.1">
    <property type="protein sequence ID" value="OB04G20460.1"/>
    <property type="gene ID" value="OB04G20460"/>
</dbReference>
<evidence type="ECO:0000313" key="1">
    <source>
        <dbReference type="EnsemblPlants" id="OB04G20460.1"/>
    </source>
</evidence>
<sequence length="86" mass="10187">MWHFMRFQIKWCPSAVHSSADASCIQDRLNKEFSKSGMWNDQRAMCTNISSSRYGFRLVSCIKSLRFELFCRISYSELAMQYYASF</sequence>